<sequence>MDPLAAMEVDQDAGPIAVSNVSYVLYNPNQCEIFKPSPEKTSALPLDNNTQNEIPTPETQAQNTATSDVMEVDQAAQMRTEKRKRTTTNELERGRVRIVESEKHKSLVKRLEAEISELKQANSNLENEIDDVNYQLKTEISDLKRANSSFRDELINLRAVDVSLVGDINSSSWTPRESEKLIPLITKLQVHIKHLEDPSRYVPANFEPSNEVEKNLITRVNQLQILHDTALKQQKAFLESMKNAQRDKEAFHQQAIGLQETNTRVQNELRQLQARVSNCPFQNSPINSLQQTQRTPDEQVQDLQNRIKQLLVSFFLFSSQRV</sequence>
<protein>
    <submittedName>
        <fullName evidence="3">Uncharacterized protein</fullName>
    </submittedName>
</protein>
<reference evidence="3 4" key="1">
    <citation type="submission" date="2024-01" db="EMBL/GenBank/DDBJ databases">
        <title>A draft genome for the cacao thread blight pathogen Marasmiellus scandens.</title>
        <authorList>
            <person name="Baruah I.K."/>
            <person name="Leung J."/>
            <person name="Bukari Y."/>
            <person name="Amoako-Attah I."/>
            <person name="Meinhardt L.W."/>
            <person name="Bailey B.A."/>
            <person name="Cohen S.P."/>
        </authorList>
    </citation>
    <scope>NUCLEOTIDE SEQUENCE [LARGE SCALE GENOMIC DNA]</scope>
    <source>
        <strain evidence="3 4">GH-19</strain>
    </source>
</reference>
<dbReference type="EMBL" id="JBANRG010000058">
    <property type="protein sequence ID" value="KAK7442554.1"/>
    <property type="molecule type" value="Genomic_DNA"/>
</dbReference>
<feature type="compositionally biased region" description="Polar residues" evidence="2">
    <location>
        <begin position="47"/>
        <end position="62"/>
    </location>
</feature>
<keyword evidence="4" id="KW-1185">Reference proteome</keyword>
<comment type="caution">
    <text evidence="3">The sequence shown here is derived from an EMBL/GenBank/DDBJ whole genome shotgun (WGS) entry which is preliminary data.</text>
</comment>
<feature type="coiled-coil region" evidence="1">
    <location>
        <begin position="101"/>
        <end position="135"/>
    </location>
</feature>
<proteinExistence type="predicted"/>
<accession>A0ABR1IY66</accession>
<feature type="region of interest" description="Disordered" evidence="2">
    <location>
        <begin position="37"/>
        <end position="62"/>
    </location>
</feature>
<gene>
    <name evidence="3" type="ORF">VKT23_016152</name>
</gene>
<dbReference type="Proteomes" id="UP001498398">
    <property type="component" value="Unassembled WGS sequence"/>
</dbReference>
<organism evidence="3 4">
    <name type="scientific">Marasmiellus scandens</name>
    <dbReference type="NCBI Taxonomy" id="2682957"/>
    <lineage>
        <taxon>Eukaryota</taxon>
        <taxon>Fungi</taxon>
        <taxon>Dikarya</taxon>
        <taxon>Basidiomycota</taxon>
        <taxon>Agaricomycotina</taxon>
        <taxon>Agaricomycetes</taxon>
        <taxon>Agaricomycetidae</taxon>
        <taxon>Agaricales</taxon>
        <taxon>Marasmiineae</taxon>
        <taxon>Omphalotaceae</taxon>
        <taxon>Marasmiellus</taxon>
    </lineage>
</organism>
<evidence type="ECO:0000256" key="1">
    <source>
        <dbReference type="SAM" id="Coils"/>
    </source>
</evidence>
<evidence type="ECO:0000256" key="2">
    <source>
        <dbReference type="SAM" id="MobiDB-lite"/>
    </source>
</evidence>
<name>A0ABR1IY66_9AGAR</name>
<keyword evidence="1" id="KW-0175">Coiled coil</keyword>
<evidence type="ECO:0000313" key="4">
    <source>
        <dbReference type="Proteomes" id="UP001498398"/>
    </source>
</evidence>
<evidence type="ECO:0000313" key="3">
    <source>
        <dbReference type="EMBL" id="KAK7442554.1"/>
    </source>
</evidence>